<dbReference type="EMBL" id="LT629772">
    <property type="protein sequence ID" value="SDS89631.1"/>
    <property type="molecule type" value="Genomic_DNA"/>
</dbReference>
<evidence type="ECO:0000313" key="2">
    <source>
        <dbReference type="EMBL" id="SDS89631.1"/>
    </source>
</evidence>
<name>A0A1H1VYV6_9ACTN</name>
<sequence>MGILSRVLPYRRLHRSWSTPSGEQTRRARCRRGSSDLDQLSGGRQNRATSGDVSGEHPSVAAHSASTMGPCPKPWSPSGLQVGVITCSPSAVRSSGRSRGNAELPVRSRAVARRVRHCPYDRFAGRGPSAPPTSELLRQMINIDLLTSGLEFRTHGGNRRSERCGAFTMLVDSVRPGTPPNRPLPDISGSGQRLALGHSRPMPPPVTPGP</sequence>
<accession>A0A1H1VYV6</accession>
<feature type="region of interest" description="Disordered" evidence="1">
    <location>
        <begin position="175"/>
        <end position="210"/>
    </location>
</feature>
<dbReference type="AlphaFoldDB" id="A0A1H1VYV6"/>
<reference evidence="2 3" key="1">
    <citation type="submission" date="2016-10" db="EMBL/GenBank/DDBJ databases">
        <authorList>
            <person name="de Groot N.N."/>
        </authorList>
    </citation>
    <scope>NUCLEOTIDE SEQUENCE [LARGE SCALE GENOMIC DNA]</scope>
    <source>
        <strain evidence="2 3">DSM 21800</strain>
    </source>
</reference>
<organism evidence="2 3">
    <name type="scientific">Microlunatus soli</name>
    <dbReference type="NCBI Taxonomy" id="630515"/>
    <lineage>
        <taxon>Bacteria</taxon>
        <taxon>Bacillati</taxon>
        <taxon>Actinomycetota</taxon>
        <taxon>Actinomycetes</taxon>
        <taxon>Propionibacteriales</taxon>
        <taxon>Propionibacteriaceae</taxon>
        <taxon>Microlunatus</taxon>
    </lineage>
</organism>
<feature type="compositionally biased region" description="Pro residues" evidence="1">
    <location>
        <begin position="201"/>
        <end position="210"/>
    </location>
</feature>
<dbReference type="Proteomes" id="UP000199103">
    <property type="component" value="Chromosome I"/>
</dbReference>
<evidence type="ECO:0000313" key="3">
    <source>
        <dbReference type="Proteomes" id="UP000199103"/>
    </source>
</evidence>
<feature type="region of interest" description="Disordered" evidence="1">
    <location>
        <begin position="17"/>
        <end position="69"/>
    </location>
</feature>
<keyword evidence="3" id="KW-1185">Reference proteome</keyword>
<proteinExistence type="predicted"/>
<protein>
    <submittedName>
        <fullName evidence="2">Uncharacterized protein</fullName>
    </submittedName>
</protein>
<gene>
    <name evidence="2" type="ORF">SAMN04489812_3404</name>
</gene>
<evidence type="ECO:0000256" key="1">
    <source>
        <dbReference type="SAM" id="MobiDB-lite"/>
    </source>
</evidence>
<feature type="compositionally biased region" description="Polar residues" evidence="1">
    <location>
        <begin position="36"/>
        <end position="52"/>
    </location>
</feature>